<dbReference type="Proteomes" id="UP000515163">
    <property type="component" value="Unplaced"/>
</dbReference>
<dbReference type="EC" id="1.14.11.66" evidence="4"/>
<gene>
    <name evidence="22" type="primary">LOC116292955</name>
</gene>
<dbReference type="Pfam" id="PF02375">
    <property type="entry name" value="JmjN"/>
    <property type="match status" value="1"/>
</dbReference>
<dbReference type="GO" id="GO:0010468">
    <property type="term" value="P:regulation of gene expression"/>
    <property type="evidence" value="ECO:0007669"/>
    <property type="project" value="TreeGrafter"/>
</dbReference>
<dbReference type="GO" id="GO:0051864">
    <property type="term" value="F:histone H3K36 demethylase activity"/>
    <property type="evidence" value="ECO:0007669"/>
    <property type="project" value="TreeGrafter"/>
</dbReference>
<dbReference type="GO" id="GO:0008270">
    <property type="term" value="F:zinc ion binding"/>
    <property type="evidence" value="ECO:0007669"/>
    <property type="project" value="UniProtKB-KW"/>
</dbReference>
<accession>A0A6P8HTZ8</accession>
<evidence type="ECO:0000256" key="12">
    <source>
        <dbReference type="ARBA" id="ARBA00023004"/>
    </source>
</evidence>
<dbReference type="Gene3D" id="2.30.30.140">
    <property type="match status" value="1"/>
</dbReference>
<feature type="compositionally biased region" description="Acidic residues" evidence="17">
    <location>
        <begin position="335"/>
        <end position="358"/>
    </location>
</feature>
<dbReference type="PROSITE" id="PS51805">
    <property type="entry name" value="EPHD"/>
    <property type="match status" value="1"/>
</dbReference>
<keyword evidence="13" id="KW-0805">Transcription regulation</keyword>
<comment type="cofactor">
    <cofactor evidence="1">
        <name>Fe(2+)</name>
        <dbReference type="ChEBI" id="CHEBI:29033"/>
    </cofactor>
</comment>
<dbReference type="InterPro" id="IPR040477">
    <property type="entry name" value="KDM4-like_Tudor"/>
</dbReference>
<feature type="domain" description="PHD-type" evidence="20">
    <location>
        <begin position="587"/>
        <end position="700"/>
    </location>
</feature>
<evidence type="ECO:0000256" key="16">
    <source>
        <dbReference type="ARBA" id="ARBA00049349"/>
    </source>
</evidence>
<keyword evidence="7" id="KW-0863">Zinc-finger</keyword>
<feature type="compositionally biased region" description="Basic residues" evidence="17">
    <location>
        <begin position="363"/>
        <end position="379"/>
    </location>
</feature>
<evidence type="ECO:0000259" key="20">
    <source>
        <dbReference type="PROSITE" id="PS51805"/>
    </source>
</evidence>
<evidence type="ECO:0000256" key="6">
    <source>
        <dbReference type="ARBA" id="ARBA00022737"/>
    </source>
</evidence>
<dbReference type="InterPro" id="IPR011011">
    <property type="entry name" value="Znf_FYVE_PHD"/>
</dbReference>
<dbReference type="SUPFAM" id="SSF57903">
    <property type="entry name" value="FYVE/PHD zinc finger"/>
    <property type="match status" value="1"/>
</dbReference>
<dbReference type="GeneID" id="116292955"/>
<evidence type="ECO:0000256" key="15">
    <source>
        <dbReference type="ARBA" id="ARBA00023242"/>
    </source>
</evidence>
<proteinExistence type="inferred from homology"/>
<keyword evidence="21" id="KW-1185">Reference proteome</keyword>
<dbReference type="Gene3D" id="3.10.330.70">
    <property type="match status" value="1"/>
</dbReference>
<comment type="subcellular location">
    <subcellularLocation>
        <location evidence="2">Nucleus</location>
    </subcellularLocation>
</comment>
<evidence type="ECO:0000256" key="11">
    <source>
        <dbReference type="ARBA" id="ARBA00023002"/>
    </source>
</evidence>
<protein>
    <recommendedName>
        <fullName evidence="4">[histone H3]-trimethyl-L-lysine(9) demethylase</fullName>
        <ecNumber evidence="4">1.14.11.66</ecNumber>
    </recommendedName>
</protein>
<evidence type="ECO:0000256" key="9">
    <source>
        <dbReference type="ARBA" id="ARBA00022853"/>
    </source>
</evidence>
<dbReference type="InterPro" id="IPR002999">
    <property type="entry name" value="Tudor"/>
</dbReference>
<dbReference type="Pfam" id="PF02373">
    <property type="entry name" value="JmjC"/>
    <property type="match status" value="1"/>
</dbReference>
<dbReference type="InterPro" id="IPR001965">
    <property type="entry name" value="Znf_PHD"/>
</dbReference>
<dbReference type="PANTHER" id="PTHR10694:SF129">
    <property type="entry name" value="LYSINE-SPECIFIC DEMETHYLASE 4B-RELATED"/>
    <property type="match status" value="1"/>
</dbReference>
<keyword evidence="8" id="KW-0862">Zinc</keyword>
<evidence type="ECO:0000256" key="17">
    <source>
        <dbReference type="SAM" id="MobiDB-lite"/>
    </source>
</evidence>
<dbReference type="Gene3D" id="3.30.40.10">
    <property type="entry name" value="Zinc/RING finger domain, C3HC4 (zinc finger)"/>
    <property type="match status" value="1"/>
</dbReference>
<keyword evidence="12" id="KW-0408">Iron</keyword>
<dbReference type="FunFam" id="2.60.120.650:FF:000048">
    <property type="entry name" value="Lysine-specific demethylase 4A"/>
    <property type="match status" value="1"/>
</dbReference>
<dbReference type="GO" id="GO:0005634">
    <property type="term" value="C:nucleus"/>
    <property type="evidence" value="ECO:0007669"/>
    <property type="project" value="UniProtKB-SubCell"/>
</dbReference>
<evidence type="ECO:0000313" key="22">
    <source>
        <dbReference type="RefSeq" id="XP_031556170.1"/>
    </source>
</evidence>
<organism evidence="21 22">
    <name type="scientific">Actinia tenebrosa</name>
    <name type="common">Australian red waratah sea anemone</name>
    <dbReference type="NCBI Taxonomy" id="6105"/>
    <lineage>
        <taxon>Eukaryota</taxon>
        <taxon>Metazoa</taxon>
        <taxon>Cnidaria</taxon>
        <taxon>Anthozoa</taxon>
        <taxon>Hexacorallia</taxon>
        <taxon>Actiniaria</taxon>
        <taxon>Actiniidae</taxon>
        <taxon>Actinia</taxon>
    </lineage>
</organism>
<feature type="compositionally biased region" description="Polar residues" evidence="17">
    <location>
        <begin position="831"/>
        <end position="843"/>
    </location>
</feature>
<dbReference type="PANTHER" id="PTHR10694">
    <property type="entry name" value="LYSINE-SPECIFIC DEMETHYLASE"/>
    <property type="match status" value="1"/>
</dbReference>
<keyword evidence="9" id="KW-0156">Chromatin regulator</keyword>
<dbReference type="SUPFAM" id="SSF63748">
    <property type="entry name" value="Tudor/PWWP/MBT"/>
    <property type="match status" value="2"/>
</dbReference>
<dbReference type="InParanoid" id="A0A6P8HTZ8"/>
<dbReference type="Pfam" id="PF13831">
    <property type="entry name" value="PHD_2"/>
    <property type="match status" value="1"/>
</dbReference>
<comment type="catalytic activity">
    <reaction evidence="16">
        <text>N(6),N(6),N(6)-trimethyl-L-lysyl(9)-[histone H3] + 2 2-oxoglutarate + 2 O2 = N(6)-methyl-L-lysyl(9)-[histone H3] + 2 formaldehyde + 2 succinate + 2 CO2</text>
        <dbReference type="Rhea" id="RHEA:60200"/>
        <dbReference type="Rhea" id="RHEA-COMP:15538"/>
        <dbReference type="Rhea" id="RHEA-COMP:15542"/>
        <dbReference type="ChEBI" id="CHEBI:15379"/>
        <dbReference type="ChEBI" id="CHEBI:16526"/>
        <dbReference type="ChEBI" id="CHEBI:16810"/>
        <dbReference type="ChEBI" id="CHEBI:16842"/>
        <dbReference type="ChEBI" id="CHEBI:30031"/>
        <dbReference type="ChEBI" id="CHEBI:61929"/>
        <dbReference type="ChEBI" id="CHEBI:61961"/>
        <dbReference type="EC" id="1.14.11.66"/>
    </reaction>
</comment>
<evidence type="ECO:0000256" key="4">
    <source>
        <dbReference type="ARBA" id="ARBA00012900"/>
    </source>
</evidence>
<dbReference type="InterPro" id="IPR019787">
    <property type="entry name" value="Znf_PHD-finger"/>
</dbReference>
<evidence type="ECO:0000256" key="3">
    <source>
        <dbReference type="ARBA" id="ARBA00009711"/>
    </source>
</evidence>
<dbReference type="AlphaFoldDB" id="A0A6P8HTZ8"/>
<dbReference type="Pfam" id="PF13832">
    <property type="entry name" value="zf-HC5HC2H_2"/>
    <property type="match status" value="1"/>
</dbReference>
<dbReference type="SMART" id="SM00558">
    <property type="entry name" value="JmjC"/>
    <property type="match status" value="1"/>
</dbReference>
<dbReference type="PROSITE" id="PS51184">
    <property type="entry name" value="JMJC"/>
    <property type="match status" value="1"/>
</dbReference>
<dbReference type="FunCoup" id="A0A6P8HTZ8">
    <property type="interactions" value="2868"/>
</dbReference>
<dbReference type="Gene3D" id="2.60.120.650">
    <property type="entry name" value="Cupin"/>
    <property type="match status" value="1"/>
</dbReference>
<keyword evidence="15" id="KW-0539">Nucleus</keyword>
<dbReference type="GO" id="GO:0000785">
    <property type="term" value="C:chromatin"/>
    <property type="evidence" value="ECO:0007669"/>
    <property type="project" value="TreeGrafter"/>
</dbReference>
<dbReference type="SMART" id="SM00249">
    <property type="entry name" value="PHD"/>
    <property type="match status" value="2"/>
</dbReference>
<keyword evidence="14" id="KW-0804">Transcription</keyword>
<evidence type="ECO:0000259" key="19">
    <source>
        <dbReference type="PROSITE" id="PS51184"/>
    </source>
</evidence>
<dbReference type="InterPro" id="IPR034732">
    <property type="entry name" value="EPHD"/>
</dbReference>
<dbReference type="InterPro" id="IPR003349">
    <property type="entry name" value="JmjN"/>
</dbReference>
<comment type="similarity">
    <text evidence="3">Belongs to the JHDM3 histone demethylase family.</text>
</comment>
<keyword evidence="10" id="KW-0223">Dioxygenase</keyword>
<feature type="compositionally biased region" description="Polar residues" evidence="17">
    <location>
        <begin position="492"/>
        <end position="506"/>
    </location>
</feature>
<dbReference type="GO" id="GO:0140684">
    <property type="term" value="F:histone H3K9me2/H3K9me3 demethylase activity"/>
    <property type="evidence" value="ECO:0007669"/>
    <property type="project" value="UniProtKB-EC"/>
</dbReference>
<dbReference type="SUPFAM" id="SSF51197">
    <property type="entry name" value="Clavaminate synthase-like"/>
    <property type="match status" value="1"/>
</dbReference>
<evidence type="ECO:0000256" key="8">
    <source>
        <dbReference type="ARBA" id="ARBA00022833"/>
    </source>
</evidence>
<evidence type="ECO:0000256" key="10">
    <source>
        <dbReference type="ARBA" id="ARBA00022964"/>
    </source>
</evidence>
<reference evidence="22" key="1">
    <citation type="submission" date="2025-08" db="UniProtKB">
        <authorList>
            <consortium name="RefSeq"/>
        </authorList>
    </citation>
    <scope>IDENTIFICATION</scope>
    <source>
        <tissue evidence="22">Tentacle</tissue>
    </source>
</reference>
<feature type="region of interest" description="Disordered" evidence="17">
    <location>
        <begin position="829"/>
        <end position="867"/>
    </location>
</feature>
<feature type="domain" description="JmjN" evidence="18">
    <location>
        <begin position="8"/>
        <end position="50"/>
    </location>
</feature>
<evidence type="ECO:0000256" key="5">
    <source>
        <dbReference type="ARBA" id="ARBA00022723"/>
    </source>
</evidence>
<dbReference type="KEGG" id="aten:116292955"/>
<feature type="domain" description="JmjC" evidence="19">
    <location>
        <begin position="135"/>
        <end position="301"/>
    </location>
</feature>
<keyword evidence="5" id="KW-0479">Metal-binding</keyword>
<evidence type="ECO:0000256" key="13">
    <source>
        <dbReference type="ARBA" id="ARBA00023015"/>
    </source>
</evidence>
<feature type="region of interest" description="Disordered" evidence="17">
    <location>
        <begin position="487"/>
        <end position="507"/>
    </location>
</feature>
<evidence type="ECO:0000256" key="2">
    <source>
        <dbReference type="ARBA" id="ARBA00004123"/>
    </source>
</evidence>
<feature type="compositionally biased region" description="Basic and acidic residues" evidence="17">
    <location>
        <begin position="408"/>
        <end position="417"/>
    </location>
</feature>
<dbReference type="Pfam" id="PF18104">
    <property type="entry name" value="Tudor_2"/>
    <property type="match status" value="1"/>
</dbReference>
<dbReference type="SMART" id="SM00545">
    <property type="entry name" value="JmjN"/>
    <property type="match status" value="1"/>
</dbReference>
<evidence type="ECO:0000259" key="18">
    <source>
        <dbReference type="PROSITE" id="PS51183"/>
    </source>
</evidence>
<feature type="region of interest" description="Disordered" evidence="17">
    <location>
        <begin position="330"/>
        <end position="426"/>
    </location>
</feature>
<dbReference type="OrthoDB" id="9547406at2759"/>
<name>A0A6P8HTZ8_ACTTE</name>
<dbReference type="CDD" id="cd20391">
    <property type="entry name" value="Tudor_JMJD2_rpt1"/>
    <property type="match status" value="1"/>
</dbReference>
<dbReference type="InterPro" id="IPR003347">
    <property type="entry name" value="JmjC_dom"/>
</dbReference>
<feature type="compositionally biased region" description="Polar residues" evidence="17">
    <location>
        <begin position="396"/>
        <end position="407"/>
    </location>
</feature>
<evidence type="ECO:0000313" key="21">
    <source>
        <dbReference type="Proteomes" id="UP000515163"/>
    </source>
</evidence>
<evidence type="ECO:0000256" key="7">
    <source>
        <dbReference type="ARBA" id="ARBA00022771"/>
    </source>
</evidence>
<keyword evidence="11" id="KW-0560">Oxidoreductase</keyword>
<keyword evidence="6" id="KW-0677">Repeat</keyword>
<dbReference type="InterPro" id="IPR013083">
    <property type="entry name" value="Znf_RING/FYVE/PHD"/>
</dbReference>
<dbReference type="SMART" id="SM00333">
    <property type="entry name" value="TUDOR"/>
    <property type="match status" value="2"/>
</dbReference>
<sequence>MSCDGNKIMVFRPTRAEFANFSDYIRKMESQGAHRAGIAKIIPPKGWIPRRNYSTVDVEIPAPIHQVITGTQGLFQLFNVQKKKLSYKEFKKLANSERYRPPKHADHDELERKYWKNLTFNAPIYAADISGSIFDKDVKEWNISKLNTILDLIEDKYGVKVEGVNTPYLYFGMWKATFAWHTEDMDLYSINYVHFGAPKTWYAIPPEHGQRLERLAAGFFPGSRQSCSNFLRHKMTIISPQVLKKFSIPFDKVTQEAGEFIVTFPYGYHCGFNHGFNCAESTNFASERWIDFGKKAHVCQCKKDSVKICMDAFVEKYQPDLWEDYLAAKKKEEGSDSESESSSEEEDSEDESGEDDNETTSKSQKKPVASRRPTKRTARKSQDVVSPRHSKRQPPVTKSVTLPSSQSKLEELNKDPVHPSSSKKRSIAIPHIVEGLEGLWNHQSPCFKTEQAFNMIMAELEPYCALCQLFAKLKEDILTHIKEKLPKRIKSSPENSPKTESPTTRSWLKPSKPILPEICFMSEGSSPESMGSWIDHRISNDTESPLLCCETCRVVVHESCYGTDNLTSEKPWKCDRCRQDDEDDIRSAHCCLCCVRGGALKKTTDNRWAHIGCALTIPEVAFQDIGNRNDINTDKVPQGRKKLKCSICRSVSSDLQSACVQCCAGKCATAYHVTCYILAGNKLEPSDWPQPVETYCERHSRNKFKSKERDFSEISCGESVIAKHKNGRYYKGKVISMTSEDFYMVSFADGSICDTVTPKDIEGYEDRQDDIPEGTVISIKWEDDTLWKAKINGRRIIVTYQIKFEDESFLGVRREDVYKEGVELPAKVRQRMSNATETANLSSWDDMPKEAKRRRKTNPRYASSTFT</sequence>
<evidence type="ECO:0000256" key="14">
    <source>
        <dbReference type="ARBA" id="ARBA00023163"/>
    </source>
</evidence>
<dbReference type="RefSeq" id="XP_031556170.1">
    <property type="nucleotide sequence ID" value="XM_031700310.1"/>
</dbReference>
<evidence type="ECO:0000256" key="1">
    <source>
        <dbReference type="ARBA" id="ARBA00001954"/>
    </source>
</evidence>
<dbReference type="PROSITE" id="PS51183">
    <property type="entry name" value="JMJN"/>
    <property type="match status" value="1"/>
</dbReference>